<keyword evidence="2 5" id="KW-0808">Transferase</keyword>
<keyword evidence="1" id="KW-0328">Glycosyltransferase</keyword>
<evidence type="ECO:0000313" key="5">
    <source>
        <dbReference type="EMBL" id="RGY06020.1"/>
    </source>
</evidence>
<dbReference type="InterPro" id="IPR028098">
    <property type="entry name" value="Glyco_trans_4-like_N"/>
</dbReference>
<sequence length="406" mass="47540">MLDIINLFCMKKVDVIFPNYINAAIGPTGTLRRLLKNKEYLRARGYELEIFTYDYLVSNGKSAEVDFSKGLTFRSKLKQWLRKNRYTSILFLLRYIRNANRLVRIYKKLNRKPDIVVFHEEDACYAYLKNIKSSAKKVCFFHTDGKRWEMFLKSYPKLKNTLFLKYLDRRIDYIIRSLDCFVFIARIGQKNFLLENPGVDINKTVFFHNGIDDKPIIKREKKDAFKYHLCSTGSICERKGQYLIIEALHLMDREKSKEIHLSLFGTGPDLAVLQNKVVQYGLEEQVTFYGNVRNEEIHSRITDEDIFVLMSNNEGLPISIIEAMRAGLPIISTNISGIPEQVTSFYNGILIKPIVSDLVNVLNDLSKYDWKTMGENSRKRFENEFSFDQMLKAYCDMLDRLKVSYE</sequence>
<feature type="domain" description="Glycosyl transferase family 1" evidence="3">
    <location>
        <begin position="217"/>
        <end position="376"/>
    </location>
</feature>
<proteinExistence type="predicted"/>
<dbReference type="AlphaFoldDB" id="A0A413IB53"/>
<evidence type="ECO:0000256" key="2">
    <source>
        <dbReference type="ARBA" id="ARBA00022679"/>
    </source>
</evidence>
<evidence type="ECO:0000259" key="4">
    <source>
        <dbReference type="Pfam" id="PF13439"/>
    </source>
</evidence>
<reference evidence="5 6" key="1">
    <citation type="submission" date="2018-08" db="EMBL/GenBank/DDBJ databases">
        <title>A genome reference for cultivated species of the human gut microbiota.</title>
        <authorList>
            <person name="Zou Y."/>
            <person name="Xue W."/>
            <person name="Luo G."/>
        </authorList>
    </citation>
    <scope>NUCLEOTIDE SEQUENCE [LARGE SCALE GENOMIC DNA]</scope>
    <source>
        <strain evidence="5 6">OF03-11</strain>
    </source>
</reference>
<dbReference type="SUPFAM" id="SSF53756">
    <property type="entry name" value="UDP-Glycosyltransferase/glycogen phosphorylase"/>
    <property type="match status" value="1"/>
</dbReference>
<dbReference type="Gene3D" id="3.40.50.2000">
    <property type="entry name" value="Glycogen Phosphorylase B"/>
    <property type="match status" value="2"/>
</dbReference>
<dbReference type="CDD" id="cd03801">
    <property type="entry name" value="GT4_PimA-like"/>
    <property type="match status" value="1"/>
</dbReference>
<accession>A0A413IB53</accession>
<dbReference type="Pfam" id="PF13439">
    <property type="entry name" value="Glyco_transf_4"/>
    <property type="match status" value="1"/>
</dbReference>
<comment type="caution">
    <text evidence="5">The sequence shown here is derived from an EMBL/GenBank/DDBJ whole genome shotgun (WGS) entry which is preliminary data.</text>
</comment>
<dbReference type="PANTHER" id="PTHR12526:SF629">
    <property type="entry name" value="TEICHURONIC ACID BIOSYNTHESIS GLYCOSYLTRANSFERASE TUAH-RELATED"/>
    <property type="match status" value="1"/>
</dbReference>
<dbReference type="EMBL" id="QSCO01000014">
    <property type="protein sequence ID" value="RGY06020.1"/>
    <property type="molecule type" value="Genomic_DNA"/>
</dbReference>
<dbReference type="Proteomes" id="UP000284434">
    <property type="component" value="Unassembled WGS sequence"/>
</dbReference>
<protein>
    <submittedName>
        <fullName evidence="5">Glycosyltransferase family 1 protein</fullName>
    </submittedName>
</protein>
<feature type="domain" description="Glycosyltransferase subfamily 4-like N-terminal" evidence="4">
    <location>
        <begin position="39"/>
        <end position="213"/>
    </location>
</feature>
<organism evidence="5 6">
    <name type="scientific">Odoribacter splanchnicus</name>
    <dbReference type="NCBI Taxonomy" id="28118"/>
    <lineage>
        <taxon>Bacteria</taxon>
        <taxon>Pseudomonadati</taxon>
        <taxon>Bacteroidota</taxon>
        <taxon>Bacteroidia</taxon>
        <taxon>Bacteroidales</taxon>
        <taxon>Odoribacteraceae</taxon>
        <taxon>Odoribacter</taxon>
    </lineage>
</organism>
<evidence type="ECO:0000313" key="6">
    <source>
        <dbReference type="Proteomes" id="UP000284434"/>
    </source>
</evidence>
<dbReference type="PANTHER" id="PTHR12526">
    <property type="entry name" value="GLYCOSYLTRANSFERASE"/>
    <property type="match status" value="1"/>
</dbReference>
<evidence type="ECO:0000256" key="1">
    <source>
        <dbReference type="ARBA" id="ARBA00022676"/>
    </source>
</evidence>
<gene>
    <name evidence="5" type="ORF">DXA53_10645</name>
</gene>
<dbReference type="Pfam" id="PF00534">
    <property type="entry name" value="Glycos_transf_1"/>
    <property type="match status" value="1"/>
</dbReference>
<evidence type="ECO:0000259" key="3">
    <source>
        <dbReference type="Pfam" id="PF00534"/>
    </source>
</evidence>
<name>A0A413IB53_9BACT</name>
<dbReference type="GO" id="GO:0016757">
    <property type="term" value="F:glycosyltransferase activity"/>
    <property type="evidence" value="ECO:0007669"/>
    <property type="project" value="UniProtKB-KW"/>
</dbReference>
<dbReference type="InterPro" id="IPR001296">
    <property type="entry name" value="Glyco_trans_1"/>
</dbReference>